<evidence type="ECO:0000256" key="2">
    <source>
        <dbReference type="ARBA" id="ARBA00022475"/>
    </source>
</evidence>
<feature type="domain" description="Phage shock protein PspC N-terminal" evidence="7">
    <location>
        <begin position="4"/>
        <end position="61"/>
    </location>
</feature>
<dbReference type="InterPro" id="IPR007168">
    <property type="entry name" value="Phageshock_PspC_N"/>
</dbReference>
<dbReference type="PANTHER" id="PTHR33885">
    <property type="entry name" value="PHAGE SHOCK PROTEIN C"/>
    <property type="match status" value="1"/>
</dbReference>
<comment type="subcellular location">
    <subcellularLocation>
        <location evidence="1">Cell membrane</location>
        <topology evidence="1">Single-pass membrane protein</topology>
    </subcellularLocation>
</comment>
<keyword evidence="9" id="KW-1185">Reference proteome</keyword>
<sequence length="64" mass="6954">MEQKKLYRSINDRQICGVCGGLGEYFRVDATLLRLAAVLFAFASCGTAILAYFVAAVIIPDGPR</sequence>
<evidence type="ECO:0000256" key="1">
    <source>
        <dbReference type="ARBA" id="ARBA00004162"/>
    </source>
</evidence>
<keyword evidence="3 6" id="KW-0812">Transmembrane</keyword>
<evidence type="ECO:0000256" key="4">
    <source>
        <dbReference type="ARBA" id="ARBA00022989"/>
    </source>
</evidence>
<keyword evidence="2" id="KW-1003">Cell membrane</keyword>
<reference evidence="8 9" key="1">
    <citation type="journal article" date="2022" name="Genome Biol. Evol.">
        <title>Host diet, physiology and behaviors set the stage for Lachnospiraceae cladogenesis.</title>
        <authorList>
            <person name="Vera-Ponce De Leon A."/>
            <person name="Schneider M."/>
            <person name="Jahnes B.C."/>
            <person name="Sadowski V."/>
            <person name="Camuy-Velez L.A."/>
            <person name="Duan J."/>
            <person name="Sabree Z.L."/>
        </authorList>
    </citation>
    <scope>NUCLEOTIDE SEQUENCE [LARGE SCALE GENOMIC DNA]</scope>
    <source>
        <strain evidence="8 9">PAL227</strain>
    </source>
</reference>
<name>A0ABT1EJ27_9FIRM</name>
<dbReference type="Pfam" id="PF04024">
    <property type="entry name" value="PspC"/>
    <property type="match status" value="1"/>
</dbReference>
<accession>A0ABT1EJ27</accession>
<evidence type="ECO:0000256" key="5">
    <source>
        <dbReference type="ARBA" id="ARBA00023136"/>
    </source>
</evidence>
<dbReference type="PANTHER" id="PTHR33885:SF3">
    <property type="entry name" value="PHAGE SHOCK PROTEIN C"/>
    <property type="match status" value="1"/>
</dbReference>
<evidence type="ECO:0000313" key="8">
    <source>
        <dbReference type="EMBL" id="MCP1110705.1"/>
    </source>
</evidence>
<dbReference type="RefSeq" id="WP_262069584.1">
    <property type="nucleotide sequence ID" value="NZ_JAMXOC010000016.1"/>
</dbReference>
<dbReference type="EMBL" id="JAMZFV010000016">
    <property type="protein sequence ID" value="MCP1110705.1"/>
    <property type="molecule type" value="Genomic_DNA"/>
</dbReference>
<comment type="caution">
    <text evidence="8">The sequence shown here is derived from an EMBL/GenBank/DDBJ whole genome shotgun (WGS) entry which is preliminary data.</text>
</comment>
<keyword evidence="4 6" id="KW-1133">Transmembrane helix</keyword>
<proteinExistence type="predicted"/>
<evidence type="ECO:0000259" key="7">
    <source>
        <dbReference type="Pfam" id="PF04024"/>
    </source>
</evidence>
<protein>
    <submittedName>
        <fullName evidence="8">PspC domain-containing protein</fullName>
    </submittedName>
</protein>
<dbReference type="Proteomes" id="UP001523565">
    <property type="component" value="Unassembled WGS sequence"/>
</dbReference>
<dbReference type="InterPro" id="IPR052027">
    <property type="entry name" value="PspC"/>
</dbReference>
<gene>
    <name evidence="8" type="ORF">NK118_10620</name>
</gene>
<evidence type="ECO:0000256" key="3">
    <source>
        <dbReference type="ARBA" id="ARBA00022692"/>
    </source>
</evidence>
<keyword evidence="5 6" id="KW-0472">Membrane</keyword>
<feature type="transmembrane region" description="Helical" evidence="6">
    <location>
        <begin position="35"/>
        <end position="59"/>
    </location>
</feature>
<organism evidence="8 9">
    <name type="scientific">Ohessyouella blattaphilus</name>
    <dbReference type="NCBI Taxonomy" id="2949333"/>
    <lineage>
        <taxon>Bacteria</taxon>
        <taxon>Bacillati</taxon>
        <taxon>Bacillota</taxon>
        <taxon>Clostridia</taxon>
        <taxon>Lachnospirales</taxon>
        <taxon>Lachnospiraceae</taxon>
        <taxon>Ohessyouella</taxon>
    </lineage>
</organism>
<evidence type="ECO:0000313" key="9">
    <source>
        <dbReference type="Proteomes" id="UP001523565"/>
    </source>
</evidence>
<evidence type="ECO:0000256" key="6">
    <source>
        <dbReference type="SAM" id="Phobius"/>
    </source>
</evidence>